<sequence>MYAPVDGEAWPTASTERCGQQSVASYGRVLSYVSSLAPGNRPSTLVTRADSWSLEPTMVDLTIGGRRERWK</sequence>
<dbReference type="AlphaFoldDB" id="W9R6L8"/>
<gene>
    <name evidence="1" type="ORF">L484_014613</name>
</gene>
<proteinExistence type="predicted"/>
<dbReference type="EMBL" id="KE344374">
    <property type="protein sequence ID" value="EXB59118.1"/>
    <property type="molecule type" value="Genomic_DNA"/>
</dbReference>
<evidence type="ECO:0000313" key="1">
    <source>
        <dbReference type="EMBL" id="EXB59118.1"/>
    </source>
</evidence>
<reference evidence="2" key="1">
    <citation type="submission" date="2013-01" db="EMBL/GenBank/DDBJ databases">
        <title>Draft Genome Sequence of a Mulberry Tree, Morus notabilis C.K. Schneid.</title>
        <authorList>
            <person name="He N."/>
            <person name="Zhao S."/>
        </authorList>
    </citation>
    <scope>NUCLEOTIDE SEQUENCE</scope>
</reference>
<accession>W9R6L8</accession>
<protein>
    <submittedName>
        <fullName evidence="1">Uncharacterized protein</fullName>
    </submittedName>
</protein>
<evidence type="ECO:0000313" key="2">
    <source>
        <dbReference type="Proteomes" id="UP000030645"/>
    </source>
</evidence>
<dbReference type="Proteomes" id="UP000030645">
    <property type="component" value="Unassembled WGS sequence"/>
</dbReference>
<keyword evidence="2" id="KW-1185">Reference proteome</keyword>
<name>W9R6L8_9ROSA</name>
<organism evidence="1 2">
    <name type="scientific">Morus notabilis</name>
    <dbReference type="NCBI Taxonomy" id="981085"/>
    <lineage>
        <taxon>Eukaryota</taxon>
        <taxon>Viridiplantae</taxon>
        <taxon>Streptophyta</taxon>
        <taxon>Embryophyta</taxon>
        <taxon>Tracheophyta</taxon>
        <taxon>Spermatophyta</taxon>
        <taxon>Magnoliopsida</taxon>
        <taxon>eudicotyledons</taxon>
        <taxon>Gunneridae</taxon>
        <taxon>Pentapetalae</taxon>
        <taxon>rosids</taxon>
        <taxon>fabids</taxon>
        <taxon>Rosales</taxon>
        <taxon>Moraceae</taxon>
        <taxon>Moreae</taxon>
        <taxon>Morus</taxon>
    </lineage>
</organism>